<dbReference type="SUPFAM" id="SSF55797">
    <property type="entry name" value="PR-1-like"/>
    <property type="match status" value="1"/>
</dbReference>
<dbReference type="PANTHER" id="PTHR31157">
    <property type="entry name" value="SCP DOMAIN-CONTAINING PROTEIN"/>
    <property type="match status" value="1"/>
</dbReference>
<proteinExistence type="predicted"/>
<keyword evidence="3" id="KW-1185">Reference proteome</keyword>
<organism evidence="2 3">
    <name type="scientific">Legionella cardiaca</name>
    <dbReference type="NCBI Taxonomy" id="1071983"/>
    <lineage>
        <taxon>Bacteria</taxon>
        <taxon>Pseudomonadati</taxon>
        <taxon>Pseudomonadota</taxon>
        <taxon>Gammaproteobacteria</taxon>
        <taxon>Legionellales</taxon>
        <taxon>Legionellaceae</taxon>
        <taxon>Legionella</taxon>
    </lineage>
</organism>
<dbReference type="Gene3D" id="3.40.33.10">
    <property type="entry name" value="CAP"/>
    <property type="match status" value="1"/>
</dbReference>
<feature type="domain" description="SCP" evidence="1">
    <location>
        <begin position="47"/>
        <end position="159"/>
    </location>
</feature>
<dbReference type="EMBL" id="CP119078">
    <property type="protein sequence ID" value="WED43461.1"/>
    <property type="molecule type" value="Genomic_DNA"/>
</dbReference>
<dbReference type="Proteomes" id="UP001222087">
    <property type="component" value="Chromosome"/>
</dbReference>
<accession>A0ABY8AVL4</accession>
<dbReference type="CDD" id="cd05379">
    <property type="entry name" value="CAP_bacterial"/>
    <property type="match status" value="1"/>
</dbReference>
<name>A0ABY8AVL4_9GAMM</name>
<reference evidence="2 3" key="1">
    <citation type="submission" date="2023-02" db="EMBL/GenBank/DDBJ databases">
        <title>Genome Sequence of L. cardiaca H63T.</title>
        <authorList>
            <person name="Lopez A.E."/>
            <person name="Cianciotto N.P."/>
        </authorList>
    </citation>
    <scope>NUCLEOTIDE SEQUENCE [LARGE SCALE GENOMIC DNA]</scope>
    <source>
        <strain evidence="2 3">H63</strain>
    </source>
</reference>
<evidence type="ECO:0000259" key="1">
    <source>
        <dbReference type="Pfam" id="PF00188"/>
    </source>
</evidence>
<evidence type="ECO:0000313" key="3">
    <source>
        <dbReference type="Proteomes" id="UP001222087"/>
    </source>
</evidence>
<dbReference type="Pfam" id="PF00188">
    <property type="entry name" value="CAP"/>
    <property type="match status" value="1"/>
</dbReference>
<dbReference type="InterPro" id="IPR035940">
    <property type="entry name" value="CAP_sf"/>
</dbReference>
<evidence type="ECO:0000313" key="2">
    <source>
        <dbReference type="EMBL" id="WED43461.1"/>
    </source>
</evidence>
<dbReference type="PANTHER" id="PTHR31157:SF1">
    <property type="entry name" value="SCP DOMAIN-CONTAINING PROTEIN"/>
    <property type="match status" value="1"/>
</dbReference>
<dbReference type="RefSeq" id="WP_275089270.1">
    <property type="nucleotide sequence ID" value="NZ_CP119078.1"/>
</dbReference>
<gene>
    <name evidence="2" type="ORF">PXX05_01425</name>
</gene>
<sequence length="169" mass="19347">MERINLFLSNLLLVLLLVLMQPVNATGKTNYQSVAIGSSMQKGILFYINEYRAKRGLKPLKMNNLMSKEAEIHSREMANHKIGFGHQDFNKRIKRIYTEIKFCRGGAENVAYNYKDAQDVVKNWLTSPGHRRNIVGNYNLTGIGLARDSRGKIYFTQIFLRTDNPTYAG</sequence>
<protein>
    <submittedName>
        <fullName evidence="2">CAP domain-containing protein</fullName>
    </submittedName>
</protein>
<dbReference type="InterPro" id="IPR014044">
    <property type="entry name" value="CAP_dom"/>
</dbReference>